<name>A0A679FHZ2_9CAUD</name>
<reference evidence="1 2" key="1">
    <citation type="submission" date="2020-01" db="EMBL/GenBank/DDBJ databases">
        <title>Isolation, characterization and genomic analysis of a lytic bacteriophage vB_CsaP_009 infecting Cronobacter.</title>
        <authorList>
            <person name="Soleimani-Delfan A."/>
            <person name="Shahin K."/>
            <person name="Barazandeh M."/>
            <person name="Komijani M."/>
        </authorList>
    </citation>
    <scope>NUCLEOTIDE SEQUENCE [LARGE SCALE GENOMIC DNA]</scope>
</reference>
<protein>
    <submittedName>
        <fullName evidence="1">Uncharacterized protein</fullName>
    </submittedName>
</protein>
<accession>A0A679FHZ2</accession>
<sequence>MFKLNYPIETEEAQKFWASNHKCNRVKSIVAFSLNEKNANDNLRRFGYPRAFRKRVLDNFSQYINQPDMKNIPMSDMKDFWWEEMPYKGE</sequence>
<dbReference type="GeneID" id="55603510"/>
<evidence type="ECO:0000313" key="2">
    <source>
        <dbReference type="Proteomes" id="UP000479051"/>
    </source>
</evidence>
<dbReference type="RefSeq" id="YP_009833455.1">
    <property type="nucleotide sequence ID" value="NC_048664.1"/>
</dbReference>
<dbReference type="Proteomes" id="UP000479051">
    <property type="component" value="Segment"/>
</dbReference>
<evidence type="ECO:0000313" key="1">
    <source>
        <dbReference type="EMBL" id="BBU72722.1"/>
    </source>
</evidence>
<dbReference type="EMBL" id="LC519601">
    <property type="protein sequence ID" value="BBU72722.1"/>
    <property type="molecule type" value="Genomic_DNA"/>
</dbReference>
<keyword evidence="2" id="KW-1185">Reference proteome</keyword>
<dbReference type="KEGG" id="vg:55603510"/>
<proteinExistence type="predicted"/>
<organism evidence="1 2">
    <name type="scientific">Cronobacter phage vB_CsaP_009</name>
    <dbReference type="NCBI Taxonomy" id="2699738"/>
    <lineage>
        <taxon>Viruses</taxon>
        <taxon>Duplodnaviria</taxon>
        <taxon>Heunggongvirae</taxon>
        <taxon>Uroviricota</taxon>
        <taxon>Caudoviricetes</taxon>
        <taxon>Grimontviridae</taxon>
        <taxon>Privateervirus</taxon>
        <taxon>Privateervirus pv009</taxon>
    </lineage>
</organism>